<dbReference type="KEGG" id="dpp:DICPUDRAFT_33308"/>
<dbReference type="InterPro" id="IPR001214">
    <property type="entry name" value="SET_dom"/>
</dbReference>
<dbReference type="RefSeq" id="XP_003287962.1">
    <property type="nucleotide sequence ID" value="XM_003287914.1"/>
</dbReference>
<dbReference type="GO" id="GO:0005634">
    <property type="term" value="C:nucleus"/>
    <property type="evidence" value="ECO:0000318"/>
    <property type="project" value="GO_Central"/>
</dbReference>
<dbReference type="OMA" id="ERCVCEK"/>
<evidence type="ECO:0000313" key="3">
    <source>
        <dbReference type="EMBL" id="EGC35483.1"/>
    </source>
</evidence>
<dbReference type="InterPro" id="IPR050869">
    <property type="entry name" value="H3K4_H4K5_MeTrfase"/>
</dbReference>
<dbReference type="AlphaFoldDB" id="F0ZKL8"/>
<dbReference type="PANTHER" id="PTHR12197:SF251">
    <property type="entry name" value="EG:BACR7C10.4 PROTEIN"/>
    <property type="match status" value="1"/>
</dbReference>
<proteinExistence type="predicted"/>
<dbReference type="Gene3D" id="2.170.270.10">
    <property type="entry name" value="SET domain"/>
    <property type="match status" value="1"/>
</dbReference>
<evidence type="ECO:0000256" key="1">
    <source>
        <dbReference type="ARBA" id="ARBA00004038"/>
    </source>
</evidence>
<dbReference type="Pfam" id="PF00856">
    <property type="entry name" value="SET"/>
    <property type="match status" value="1"/>
</dbReference>
<dbReference type="InterPro" id="IPR046341">
    <property type="entry name" value="SET_dom_sf"/>
</dbReference>
<dbReference type="Proteomes" id="UP000001064">
    <property type="component" value="Unassembled WGS sequence"/>
</dbReference>
<gene>
    <name evidence="3" type="ORF">DICPUDRAFT_33308</name>
</gene>
<dbReference type="CDD" id="cd20071">
    <property type="entry name" value="SET_SMYD"/>
    <property type="match status" value="1"/>
</dbReference>
<sequence length="400" mass="46705">MFKSYDGLELKKSETEGRYIIATRDIDVGENLLKCKAYFSMPCEIYKKITCGNCVKIIKRPQQEKKKKVKEYKCNVCNEIWYCSEFCKKESQPIHAHYECKFFKKIKAPKLSEWEIDPDTFTEVRMMVGVISRFYQERVLNKKFNLSNYLKEQQEKRLLNQEELSSEDTLDDIFDLVENTIDDGSNKAAKELIDIITDYIANLFNLVITSSDNHDLPTPELKKEAVEKVISVIRELIHKVRCNQFGIWTKNDKCIAVAISPSSSFFNHSCIPNCINIRDGNKMTFKALYPVKKGEPLAISYLDLDLPVESRKEYLKYGYYFDCGCPRCDEKTNQDECMDNWISKFYCQRKKCVGLYYSKTKVNIDQVNKNDKITLNCSDCNNEFIINSTYFNNSPFPLTK</sequence>
<accession>F0ZKL8</accession>
<organism evidence="3 4">
    <name type="scientific">Dictyostelium purpureum</name>
    <name type="common">Slime mold</name>
    <dbReference type="NCBI Taxonomy" id="5786"/>
    <lineage>
        <taxon>Eukaryota</taxon>
        <taxon>Amoebozoa</taxon>
        <taxon>Evosea</taxon>
        <taxon>Eumycetozoa</taxon>
        <taxon>Dictyostelia</taxon>
        <taxon>Dictyosteliales</taxon>
        <taxon>Dictyosteliaceae</taxon>
        <taxon>Dictyostelium</taxon>
    </lineage>
</organism>
<dbReference type="eggNOG" id="KOG2084">
    <property type="taxonomic scope" value="Eukaryota"/>
</dbReference>
<protein>
    <recommendedName>
        <fullName evidence="2">SET domain-containing protein</fullName>
    </recommendedName>
</protein>
<dbReference type="VEuPathDB" id="AmoebaDB:DICPUDRAFT_33308"/>
<name>F0ZKL8_DICPU</name>
<dbReference type="GeneID" id="10501409"/>
<dbReference type="OrthoDB" id="18248at2759"/>
<reference evidence="4" key="1">
    <citation type="journal article" date="2011" name="Genome Biol.">
        <title>Comparative genomics of the social amoebae Dictyostelium discoideum and Dictyostelium purpureum.</title>
        <authorList>
            <consortium name="US DOE Joint Genome Institute (JGI-PGF)"/>
            <person name="Sucgang R."/>
            <person name="Kuo A."/>
            <person name="Tian X."/>
            <person name="Salerno W."/>
            <person name="Parikh A."/>
            <person name="Feasley C.L."/>
            <person name="Dalin E."/>
            <person name="Tu H."/>
            <person name="Huang E."/>
            <person name="Barry K."/>
            <person name="Lindquist E."/>
            <person name="Shapiro H."/>
            <person name="Bruce D."/>
            <person name="Schmutz J."/>
            <person name="Salamov A."/>
            <person name="Fey P."/>
            <person name="Gaudet P."/>
            <person name="Anjard C."/>
            <person name="Babu M.M."/>
            <person name="Basu S."/>
            <person name="Bushmanova Y."/>
            <person name="van der Wel H."/>
            <person name="Katoh-Kurasawa M."/>
            <person name="Dinh C."/>
            <person name="Coutinho P.M."/>
            <person name="Saito T."/>
            <person name="Elias M."/>
            <person name="Schaap P."/>
            <person name="Kay R.R."/>
            <person name="Henrissat B."/>
            <person name="Eichinger L."/>
            <person name="Rivero F."/>
            <person name="Putnam N.H."/>
            <person name="West C.M."/>
            <person name="Loomis W.F."/>
            <person name="Chisholm R.L."/>
            <person name="Shaulsky G."/>
            <person name="Strassmann J.E."/>
            <person name="Queller D.C."/>
            <person name="Kuspa A."/>
            <person name="Grigoriev I.V."/>
        </authorList>
    </citation>
    <scope>NUCLEOTIDE SEQUENCE [LARGE SCALE GENOMIC DNA]</scope>
    <source>
        <strain evidence="4">QSDP1</strain>
    </source>
</reference>
<dbReference type="PROSITE" id="PS50280">
    <property type="entry name" value="SET"/>
    <property type="match status" value="1"/>
</dbReference>
<dbReference type="SUPFAM" id="SSF82199">
    <property type="entry name" value="SET domain"/>
    <property type="match status" value="1"/>
</dbReference>
<dbReference type="STRING" id="5786.F0ZKL8"/>
<feature type="domain" description="SET" evidence="2">
    <location>
        <begin position="6"/>
        <end position="302"/>
    </location>
</feature>
<comment type="function">
    <text evidence="1">Probable methyltransferase.</text>
</comment>
<dbReference type="EMBL" id="GL871058">
    <property type="protein sequence ID" value="EGC35483.1"/>
    <property type="molecule type" value="Genomic_DNA"/>
</dbReference>
<dbReference type="SMART" id="SM00317">
    <property type="entry name" value="SET"/>
    <property type="match status" value="1"/>
</dbReference>
<dbReference type="InParanoid" id="F0ZKL8"/>
<evidence type="ECO:0000259" key="2">
    <source>
        <dbReference type="PROSITE" id="PS50280"/>
    </source>
</evidence>
<evidence type="ECO:0000313" key="4">
    <source>
        <dbReference type="Proteomes" id="UP000001064"/>
    </source>
</evidence>
<keyword evidence="4" id="KW-1185">Reference proteome</keyword>
<dbReference type="PANTHER" id="PTHR12197">
    <property type="entry name" value="HISTONE-LYSINE N-METHYLTRANSFERASE SMYD"/>
    <property type="match status" value="1"/>
</dbReference>